<organism evidence="12 13">
    <name type="scientific">Flavisolibacter ginsengisoli DSM 18119</name>
    <dbReference type="NCBI Taxonomy" id="1121884"/>
    <lineage>
        <taxon>Bacteria</taxon>
        <taxon>Pseudomonadati</taxon>
        <taxon>Bacteroidota</taxon>
        <taxon>Chitinophagia</taxon>
        <taxon>Chitinophagales</taxon>
        <taxon>Chitinophagaceae</taxon>
        <taxon>Flavisolibacter</taxon>
    </lineage>
</organism>
<feature type="transmembrane region" description="Helical" evidence="10">
    <location>
        <begin position="482"/>
        <end position="500"/>
    </location>
</feature>
<name>A0A1M4UPI7_9BACT</name>
<feature type="transmembrane region" description="Helical" evidence="10">
    <location>
        <begin position="260"/>
        <end position="283"/>
    </location>
</feature>
<comment type="pathway">
    <text evidence="2">Porphyrin-containing compound metabolism; siroheme biosynthesis; sirohydrochlorin from precorrin-2: step 1/1.</text>
</comment>
<evidence type="ECO:0000256" key="9">
    <source>
        <dbReference type="ARBA" id="ARBA00047561"/>
    </source>
</evidence>
<dbReference type="AlphaFoldDB" id="A0A1M4UPI7"/>
<reference evidence="12 13" key="1">
    <citation type="submission" date="2016-11" db="EMBL/GenBank/DDBJ databases">
        <authorList>
            <person name="Jaros S."/>
            <person name="Januszkiewicz K."/>
            <person name="Wedrychowicz H."/>
        </authorList>
    </citation>
    <scope>NUCLEOTIDE SEQUENCE [LARGE SCALE GENOMIC DNA]</scope>
    <source>
        <strain evidence="12 13">DSM 18119</strain>
    </source>
</reference>
<keyword evidence="7 10" id="KW-0472">Membrane</keyword>
<keyword evidence="13" id="KW-1185">Reference proteome</keyword>
<feature type="transmembrane region" description="Helical" evidence="10">
    <location>
        <begin position="331"/>
        <end position="351"/>
    </location>
</feature>
<evidence type="ECO:0000256" key="3">
    <source>
        <dbReference type="ARBA" id="ARBA00022692"/>
    </source>
</evidence>
<evidence type="ECO:0000256" key="1">
    <source>
        <dbReference type="ARBA" id="ARBA00004141"/>
    </source>
</evidence>
<evidence type="ECO:0000256" key="2">
    <source>
        <dbReference type="ARBA" id="ARBA00005010"/>
    </source>
</evidence>
<comment type="catalytic activity">
    <reaction evidence="9">
        <text>precorrin-2 + NAD(+) = sirohydrochlorin + NADH + 2 H(+)</text>
        <dbReference type="Rhea" id="RHEA:15613"/>
        <dbReference type="ChEBI" id="CHEBI:15378"/>
        <dbReference type="ChEBI" id="CHEBI:57540"/>
        <dbReference type="ChEBI" id="CHEBI:57945"/>
        <dbReference type="ChEBI" id="CHEBI:58351"/>
        <dbReference type="ChEBI" id="CHEBI:58827"/>
        <dbReference type="EC" id="1.3.1.76"/>
    </reaction>
</comment>
<feature type="domain" description="Siroheme synthase central" evidence="11">
    <location>
        <begin position="141"/>
        <end position="162"/>
    </location>
</feature>
<keyword evidence="6" id="KW-0520">NAD</keyword>
<dbReference type="UniPathway" id="UPA00262">
    <property type="reaction ID" value="UER00222"/>
</dbReference>
<dbReference type="SUPFAM" id="SSF75615">
    <property type="entry name" value="Siroheme synthase middle domains-like"/>
    <property type="match status" value="1"/>
</dbReference>
<sequence length="503" mass="54745">METEVLHKEEIEQLEESVNRLFPVFLKLENLEVLLVGAGNVGLEKLTAMLQNAPNTHITVVAGKVSDKVKHFSASASYVTIIERDFEPADLLLKDIVVIAVNDKNVSQEIRVLAKEKNLLVNVADTPGLCDFYLGSIVQKGSVKIAISTNGKSPTMAKRLKEVLNAAIPAEINNATDNLHIIRNRLNGSFATRVKKLDELTRGLVEKDNAEKEKQWKRIATISITVFALMLLGHFIFSYIPLKEFAVTAVDWSKTLDRNFLWMILAGFLAQMVDGATSMGYGVTSAIVLMSANVSPSAISGSIHTAEMFASGASGYSHYKFGNVNKKMFKALLIPGILGAVLGAVLLVKLGESHISYLRPAMAVYTLFLGIKIFINAFKKTNVKKKFRHYGWLAGVGGFLDSFGGGGWGPIVSATLITKGRTPRFVVGSVSLTEFFVTLASAFTFFTLIGVQHWQVILALVIGGLIAAPIAARLSGKLPKKASFILLGVIVVLWSVRILIKVL</sequence>
<dbReference type="GO" id="GO:0005886">
    <property type="term" value="C:plasma membrane"/>
    <property type="evidence" value="ECO:0007669"/>
    <property type="project" value="UniProtKB-SubCell"/>
</dbReference>
<keyword evidence="8" id="KW-0627">Porphyrin biosynthesis</keyword>
<evidence type="ECO:0000256" key="7">
    <source>
        <dbReference type="ARBA" id="ARBA00023136"/>
    </source>
</evidence>
<accession>A0A1M4UPI7</accession>
<comment type="subcellular location">
    <subcellularLocation>
        <location evidence="10">Cell membrane</location>
        <topology evidence="10">Multi-pass membrane protein</topology>
    </subcellularLocation>
    <subcellularLocation>
        <location evidence="1">Membrane</location>
        <topology evidence="1">Multi-pass membrane protein</topology>
    </subcellularLocation>
</comment>
<evidence type="ECO:0000256" key="10">
    <source>
        <dbReference type="RuleBase" id="RU363041"/>
    </source>
</evidence>
<dbReference type="InterPro" id="IPR028281">
    <property type="entry name" value="Sirohaem_synthase_central"/>
</dbReference>
<dbReference type="InterPro" id="IPR036291">
    <property type="entry name" value="NAD(P)-bd_dom_sf"/>
</dbReference>
<dbReference type="STRING" id="1121884.SAMN02745131_00730"/>
<evidence type="ECO:0000256" key="4">
    <source>
        <dbReference type="ARBA" id="ARBA00022989"/>
    </source>
</evidence>
<dbReference type="GO" id="GO:0004325">
    <property type="term" value="F:ferrochelatase activity"/>
    <property type="evidence" value="ECO:0007669"/>
    <property type="project" value="InterPro"/>
</dbReference>
<dbReference type="GO" id="GO:0019354">
    <property type="term" value="P:siroheme biosynthetic process"/>
    <property type="evidence" value="ECO:0007669"/>
    <property type="project" value="UniProtKB-UniPathway"/>
</dbReference>
<dbReference type="PANTHER" id="PTHR35330">
    <property type="entry name" value="SIROHEME BIOSYNTHESIS PROTEIN MET8"/>
    <property type="match status" value="1"/>
</dbReference>
<dbReference type="PANTHER" id="PTHR35330:SF1">
    <property type="entry name" value="SIROHEME BIOSYNTHESIS PROTEIN MET8"/>
    <property type="match status" value="1"/>
</dbReference>
<feature type="transmembrane region" description="Helical" evidence="10">
    <location>
        <begin position="425"/>
        <end position="449"/>
    </location>
</feature>
<evidence type="ECO:0000313" key="13">
    <source>
        <dbReference type="Proteomes" id="UP000184048"/>
    </source>
</evidence>
<dbReference type="Gene3D" id="3.40.50.720">
    <property type="entry name" value="NAD(P)-binding Rossmann-like Domain"/>
    <property type="match status" value="1"/>
</dbReference>
<dbReference type="Pfam" id="PF13241">
    <property type="entry name" value="NAD_binding_7"/>
    <property type="match status" value="1"/>
</dbReference>
<dbReference type="EMBL" id="FQUU01000002">
    <property type="protein sequence ID" value="SHE58614.1"/>
    <property type="molecule type" value="Genomic_DNA"/>
</dbReference>
<feature type="transmembrane region" description="Helical" evidence="10">
    <location>
        <begin position="219"/>
        <end position="240"/>
    </location>
</feature>
<evidence type="ECO:0000256" key="5">
    <source>
        <dbReference type="ARBA" id="ARBA00023002"/>
    </source>
</evidence>
<dbReference type="InterPro" id="IPR028161">
    <property type="entry name" value="Met8-like"/>
</dbReference>
<gene>
    <name evidence="12" type="ORF">SAMN02745131_00730</name>
</gene>
<dbReference type="NCBIfam" id="TIGR01470">
    <property type="entry name" value="cysG_Nterm"/>
    <property type="match status" value="1"/>
</dbReference>
<dbReference type="OrthoDB" id="45564at2"/>
<proteinExistence type="inferred from homology"/>
<dbReference type="RefSeq" id="WP_072833868.1">
    <property type="nucleotide sequence ID" value="NZ_FQUU01000002.1"/>
</dbReference>
<dbReference type="GO" id="GO:0043115">
    <property type="term" value="F:precorrin-2 dehydrogenase activity"/>
    <property type="evidence" value="ECO:0007669"/>
    <property type="project" value="UniProtKB-EC"/>
</dbReference>
<evidence type="ECO:0000313" key="12">
    <source>
        <dbReference type="EMBL" id="SHE58614.1"/>
    </source>
</evidence>
<dbReference type="InterPro" id="IPR006367">
    <property type="entry name" value="Sirohaem_synthase_N"/>
</dbReference>
<evidence type="ECO:0000256" key="8">
    <source>
        <dbReference type="ARBA" id="ARBA00023244"/>
    </source>
</evidence>
<keyword evidence="3 10" id="KW-0812">Transmembrane</keyword>
<dbReference type="Pfam" id="PF14824">
    <property type="entry name" value="Sirohm_synth_M"/>
    <property type="match status" value="1"/>
</dbReference>
<feature type="transmembrane region" description="Helical" evidence="10">
    <location>
        <begin position="357"/>
        <end position="378"/>
    </location>
</feature>
<comment type="similarity">
    <text evidence="10">Belongs to the 4-toluene sulfonate uptake permease (TSUP) (TC 2.A.102) family.</text>
</comment>
<protein>
    <recommendedName>
        <fullName evidence="10">Probable membrane transporter protein</fullName>
    </recommendedName>
</protein>
<feature type="transmembrane region" description="Helical" evidence="10">
    <location>
        <begin position="390"/>
        <end position="413"/>
    </location>
</feature>
<dbReference type="Gene3D" id="3.30.160.110">
    <property type="entry name" value="Siroheme synthase, domain 2"/>
    <property type="match status" value="1"/>
</dbReference>
<dbReference type="Pfam" id="PF01925">
    <property type="entry name" value="TauE"/>
    <property type="match status" value="1"/>
</dbReference>
<keyword evidence="4 10" id="KW-1133">Transmembrane helix</keyword>
<feature type="transmembrane region" description="Helical" evidence="10">
    <location>
        <begin position="456"/>
        <end position="476"/>
    </location>
</feature>
<keyword evidence="5" id="KW-0560">Oxidoreductase</keyword>
<keyword evidence="10" id="KW-1003">Cell membrane</keyword>
<dbReference type="SUPFAM" id="SSF51735">
    <property type="entry name" value="NAD(P)-binding Rossmann-fold domains"/>
    <property type="match status" value="1"/>
</dbReference>
<dbReference type="Proteomes" id="UP000184048">
    <property type="component" value="Unassembled WGS sequence"/>
</dbReference>
<evidence type="ECO:0000256" key="6">
    <source>
        <dbReference type="ARBA" id="ARBA00023027"/>
    </source>
</evidence>
<evidence type="ECO:0000259" key="11">
    <source>
        <dbReference type="Pfam" id="PF14824"/>
    </source>
</evidence>
<dbReference type="InterPro" id="IPR002781">
    <property type="entry name" value="TM_pro_TauE-like"/>
</dbReference>